<feature type="transmembrane region" description="Helical" evidence="8">
    <location>
        <begin position="174"/>
        <end position="195"/>
    </location>
</feature>
<evidence type="ECO:0000256" key="3">
    <source>
        <dbReference type="ARBA" id="ARBA00022448"/>
    </source>
</evidence>
<evidence type="ECO:0000313" key="10">
    <source>
        <dbReference type="Proteomes" id="UP000533476"/>
    </source>
</evidence>
<evidence type="ECO:0000256" key="4">
    <source>
        <dbReference type="ARBA" id="ARBA00022475"/>
    </source>
</evidence>
<evidence type="ECO:0000256" key="7">
    <source>
        <dbReference type="ARBA" id="ARBA00023136"/>
    </source>
</evidence>
<organism evidence="9 10">
    <name type="scientific">Sulfobacillus harzensis</name>
    <dbReference type="NCBI Taxonomy" id="2729629"/>
    <lineage>
        <taxon>Bacteria</taxon>
        <taxon>Bacillati</taxon>
        <taxon>Bacillota</taxon>
        <taxon>Clostridia</taxon>
        <taxon>Eubacteriales</taxon>
        <taxon>Clostridiales Family XVII. Incertae Sedis</taxon>
        <taxon>Sulfobacillus</taxon>
    </lineage>
</organism>
<evidence type="ECO:0000256" key="8">
    <source>
        <dbReference type="RuleBase" id="RU363041"/>
    </source>
</evidence>
<comment type="caution">
    <text evidence="9">The sequence shown here is derived from an EMBL/GenBank/DDBJ whole genome shotgun (WGS) entry which is preliminary data.</text>
</comment>
<reference evidence="9 10" key="1">
    <citation type="submission" date="2020-04" db="EMBL/GenBank/DDBJ databases">
        <authorList>
            <person name="Zhang R."/>
            <person name="Schippers A."/>
        </authorList>
    </citation>
    <scope>NUCLEOTIDE SEQUENCE [LARGE SCALE GENOMIC DNA]</scope>
    <source>
        <strain evidence="9 10">DSM 109850</strain>
    </source>
</reference>
<keyword evidence="10" id="KW-1185">Reference proteome</keyword>
<evidence type="ECO:0000256" key="6">
    <source>
        <dbReference type="ARBA" id="ARBA00022989"/>
    </source>
</evidence>
<dbReference type="InterPro" id="IPR052017">
    <property type="entry name" value="TSUP"/>
</dbReference>
<feature type="transmembrane region" description="Helical" evidence="8">
    <location>
        <begin position="73"/>
        <end position="92"/>
    </location>
</feature>
<dbReference type="EMBL" id="JABBVZ010000033">
    <property type="protein sequence ID" value="NMP22858.1"/>
    <property type="molecule type" value="Genomic_DNA"/>
</dbReference>
<gene>
    <name evidence="9" type="ORF">HIJ39_10910</name>
</gene>
<feature type="transmembrane region" description="Helical" evidence="8">
    <location>
        <begin position="202"/>
        <end position="220"/>
    </location>
</feature>
<comment type="similarity">
    <text evidence="2 8">Belongs to the 4-toluene sulfonate uptake permease (TSUP) (TC 2.A.102) family.</text>
</comment>
<dbReference type="GO" id="GO:0005886">
    <property type="term" value="C:plasma membrane"/>
    <property type="evidence" value="ECO:0007669"/>
    <property type="project" value="UniProtKB-SubCell"/>
</dbReference>
<feature type="transmembrane region" description="Helical" evidence="8">
    <location>
        <begin position="136"/>
        <end position="162"/>
    </location>
</feature>
<feature type="transmembrane region" description="Helical" evidence="8">
    <location>
        <begin position="232"/>
        <end position="250"/>
    </location>
</feature>
<proteinExistence type="inferred from homology"/>
<keyword evidence="7 8" id="KW-0472">Membrane</keyword>
<dbReference type="RefSeq" id="WP_169099584.1">
    <property type="nucleotide sequence ID" value="NZ_JABBVZ010000033.1"/>
</dbReference>
<dbReference type="PANTHER" id="PTHR30269:SF37">
    <property type="entry name" value="MEMBRANE TRANSPORTER PROTEIN"/>
    <property type="match status" value="1"/>
</dbReference>
<dbReference type="AlphaFoldDB" id="A0A7Y0L4D0"/>
<sequence length="253" mass="26992">MSLVIILAITLTVFLGALTRTIFGFGEAVVSMPLLALLPLHLPTAVALMGLVSLTVAAVTVTTGWQHIHRRELGSVVLAALLGIPVGLWMVTSVSPKIVTGLLGAALIVYGTFSLSRARLASDDAAATIASPRWGVLLGFASGVFGSAYNFTGIPVAIYGSFRRWQPRNFRSTLQAYFLIAGTLIVAGQGLSGMWSPTMGRLYLWSLPAIALALVVGTRLQQRIPATKFHRYVYLLVTALGTLLLVRLALHLP</sequence>
<name>A0A7Y0L4D0_9FIRM</name>
<feature type="transmembrane region" description="Helical" evidence="8">
    <location>
        <begin position="40"/>
        <end position="61"/>
    </location>
</feature>
<protein>
    <recommendedName>
        <fullName evidence="8">Probable membrane transporter protein</fullName>
    </recommendedName>
</protein>
<evidence type="ECO:0000256" key="2">
    <source>
        <dbReference type="ARBA" id="ARBA00009142"/>
    </source>
</evidence>
<keyword evidence="3" id="KW-0813">Transport</keyword>
<evidence type="ECO:0000256" key="1">
    <source>
        <dbReference type="ARBA" id="ARBA00004651"/>
    </source>
</evidence>
<feature type="transmembrane region" description="Helical" evidence="8">
    <location>
        <begin position="98"/>
        <end position="115"/>
    </location>
</feature>
<comment type="subcellular location">
    <subcellularLocation>
        <location evidence="1 8">Cell membrane</location>
        <topology evidence="1 8">Multi-pass membrane protein</topology>
    </subcellularLocation>
</comment>
<dbReference type="PANTHER" id="PTHR30269">
    <property type="entry name" value="TRANSMEMBRANE PROTEIN YFCA"/>
    <property type="match status" value="1"/>
</dbReference>
<dbReference type="Pfam" id="PF01925">
    <property type="entry name" value="TauE"/>
    <property type="match status" value="1"/>
</dbReference>
<dbReference type="InterPro" id="IPR002781">
    <property type="entry name" value="TM_pro_TauE-like"/>
</dbReference>
<dbReference type="Proteomes" id="UP000533476">
    <property type="component" value="Unassembled WGS sequence"/>
</dbReference>
<keyword evidence="6 8" id="KW-1133">Transmembrane helix</keyword>
<keyword evidence="4 8" id="KW-1003">Cell membrane</keyword>
<evidence type="ECO:0000256" key="5">
    <source>
        <dbReference type="ARBA" id="ARBA00022692"/>
    </source>
</evidence>
<evidence type="ECO:0000313" key="9">
    <source>
        <dbReference type="EMBL" id="NMP22858.1"/>
    </source>
</evidence>
<keyword evidence="5 8" id="KW-0812">Transmembrane</keyword>
<accession>A0A7Y0L4D0</accession>